<organism evidence="2 3">
    <name type="scientific">Ceutorhynchus assimilis</name>
    <name type="common">cabbage seed weevil</name>
    <dbReference type="NCBI Taxonomy" id="467358"/>
    <lineage>
        <taxon>Eukaryota</taxon>
        <taxon>Metazoa</taxon>
        <taxon>Ecdysozoa</taxon>
        <taxon>Arthropoda</taxon>
        <taxon>Hexapoda</taxon>
        <taxon>Insecta</taxon>
        <taxon>Pterygota</taxon>
        <taxon>Neoptera</taxon>
        <taxon>Endopterygota</taxon>
        <taxon>Coleoptera</taxon>
        <taxon>Polyphaga</taxon>
        <taxon>Cucujiformia</taxon>
        <taxon>Curculionidae</taxon>
        <taxon>Ceutorhynchinae</taxon>
        <taxon>Ceutorhynchus</taxon>
    </lineage>
</organism>
<dbReference type="SMART" id="SM00700">
    <property type="entry name" value="JHBP"/>
    <property type="match status" value="1"/>
</dbReference>
<sequence length="248" mass="26934">MKVSTSIFIVGILAIGAVFATPLEDRLNESRLQGLIDGLINKTINNILANISEPICVDKMNLSSSNDQLNGFIDVINFKLYGIKEMVAEKLDVSLLNLNLNSTLYIKQLVLGTQYDADVTLLELVPLYGNGRVSVTLDDIDICVFGKVSTKGGISISNVTVSFNIGDGVFQVTGLLHNEDFSVLLSTIMNDNVIPFINEHSDLISKIVSPILEKLIQAALGGGSKSAELLEFQELYEAELDQLLNGDL</sequence>
<dbReference type="AlphaFoldDB" id="A0A9N9MM54"/>
<proteinExistence type="predicted"/>
<accession>A0A9N9MM54</accession>
<reference evidence="2" key="1">
    <citation type="submission" date="2022-01" db="EMBL/GenBank/DDBJ databases">
        <authorList>
            <person name="King R."/>
        </authorList>
    </citation>
    <scope>NUCLEOTIDE SEQUENCE</scope>
</reference>
<dbReference type="Pfam" id="PF06585">
    <property type="entry name" value="JHBP"/>
    <property type="match status" value="1"/>
</dbReference>
<gene>
    <name evidence="2" type="ORF">CEUTPL_LOCUS7098</name>
</gene>
<feature type="chain" id="PRO_5040193142" evidence="1">
    <location>
        <begin position="21"/>
        <end position="248"/>
    </location>
</feature>
<dbReference type="Gene3D" id="3.15.10.30">
    <property type="entry name" value="Haemolymph juvenile hormone binding protein"/>
    <property type="match status" value="1"/>
</dbReference>
<dbReference type="Proteomes" id="UP001152799">
    <property type="component" value="Chromosome 3"/>
</dbReference>
<dbReference type="PANTHER" id="PTHR11008">
    <property type="entry name" value="PROTEIN TAKEOUT-LIKE PROTEIN"/>
    <property type="match status" value="1"/>
</dbReference>
<dbReference type="PANTHER" id="PTHR11008:SF29">
    <property type="entry name" value="IP17226P"/>
    <property type="match status" value="1"/>
</dbReference>
<dbReference type="InterPro" id="IPR010562">
    <property type="entry name" value="Haemolymph_juvenile_hormone-bd"/>
</dbReference>
<protein>
    <submittedName>
        <fullName evidence="2">Uncharacterized protein</fullName>
    </submittedName>
</protein>
<evidence type="ECO:0000313" key="2">
    <source>
        <dbReference type="EMBL" id="CAG9766516.1"/>
    </source>
</evidence>
<name>A0A9N9MM54_9CUCU</name>
<dbReference type="InterPro" id="IPR038606">
    <property type="entry name" value="To_sf"/>
</dbReference>
<keyword evidence="3" id="KW-1185">Reference proteome</keyword>
<dbReference type="EMBL" id="OU892279">
    <property type="protein sequence ID" value="CAG9766516.1"/>
    <property type="molecule type" value="Genomic_DNA"/>
</dbReference>
<feature type="signal peptide" evidence="1">
    <location>
        <begin position="1"/>
        <end position="20"/>
    </location>
</feature>
<dbReference type="GO" id="GO:0005615">
    <property type="term" value="C:extracellular space"/>
    <property type="evidence" value="ECO:0007669"/>
    <property type="project" value="TreeGrafter"/>
</dbReference>
<dbReference type="OrthoDB" id="6747947at2759"/>
<evidence type="ECO:0000256" key="1">
    <source>
        <dbReference type="SAM" id="SignalP"/>
    </source>
</evidence>
<keyword evidence="1" id="KW-0732">Signal</keyword>
<evidence type="ECO:0000313" key="3">
    <source>
        <dbReference type="Proteomes" id="UP001152799"/>
    </source>
</evidence>